<dbReference type="AlphaFoldDB" id="E9HYJ5"/>
<accession>E9HYJ5</accession>
<keyword evidence="3" id="KW-1185">Reference proteome</keyword>
<dbReference type="EMBL" id="GL733175">
    <property type="protein sequence ID" value="EFX63185.1"/>
    <property type="molecule type" value="Genomic_DNA"/>
</dbReference>
<dbReference type="Proteomes" id="UP000000305">
    <property type="component" value="Unassembled WGS sequence"/>
</dbReference>
<dbReference type="KEGG" id="dpx:DAPPUDRAFT_268934"/>
<evidence type="ECO:0000313" key="3">
    <source>
        <dbReference type="Proteomes" id="UP000000305"/>
    </source>
</evidence>
<reference evidence="2 3" key="1">
    <citation type="journal article" date="2011" name="Science">
        <title>The ecoresponsive genome of Daphnia pulex.</title>
        <authorList>
            <person name="Colbourne J.K."/>
            <person name="Pfrender M.E."/>
            <person name="Gilbert D."/>
            <person name="Thomas W.K."/>
            <person name="Tucker A."/>
            <person name="Oakley T.H."/>
            <person name="Tokishita S."/>
            <person name="Aerts A."/>
            <person name="Arnold G.J."/>
            <person name="Basu M.K."/>
            <person name="Bauer D.J."/>
            <person name="Caceres C.E."/>
            <person name="Carmel L."/>
            <person name="Casola C."/>
            <person name="Choi J.H."/>
            <person name="Detter J.C."/>
            <person name="Dong Q."/>
            <person name="Dusheyko S."/>
            <person name="Eads B.D."/>
            <person name="Frohlich T."/>
            <person name="Geiler-Samerotte K.A."/>
            <person name="Gerlach D."/>
            <person name="Hatcher P."/>
            <person name="Jogdeo S."/>
            <person name="Krijgsveld J."/>
            <person name="Kriventseva E.V."/>
            <person name="Kultz D."/>
            <person name="Laforsch C."/>
            <person name="Lindquist E."/>
            <person name="Lopez J."/>
            <person name="Manak J.R."/>
            <person name="Muller J."/>
            <person name="Pangilinan J."/>
            <person name="Patwardhan R.P."/>
            <person name="Pitluck S."/>
            <person name="Pritham E.J."/>
            <person name="Rechtsteiner A."/>
            <person name="Rho M."/>
            <person name="Rogozin I.B."/>
            <person name="Sakarya O."/>
            <person name="Salamov A."/>
            <person name="Schaack S."/>
            <person name="Shapiro H."/>
            <person name="Shiga Y."/>
            <person name="Skalitzky C."/>
            <person name="Smith Z."/>
            <person name="Souvorov A."/>
            <person name="Sung W."/>
            <person name="Tang Z."/>
            <person name="Tsuchiya D."/>
            <person name="Tu H."/>
            <person name="Vos H."/>
            <person name="Wang M."/>
            <person name="Wolf Y.I."/>
            <person name="Yamagata H."/>
            <person name="Yamada T."/>
            <person name="Ye Y."/>
            <person name="Shaw J.R."/>
            <person name="Andrews J."/>
            <person name="Crease T.J."/>
            <person name="Tang H."/>
            <person name="Lucas S.M."/>
            <person name="Robertson H.M."/>
            <person name="Bork P."/>
            <person name="Koonin E.V."/>
            <person name="Zdobnov E.M."/>
            <person name="Grigoriev I.V."/>
            <person name="Lynch M."/>
            <person name="Boore J.L."/>
        </authorList>
    </citation>
    <scope>NUCLEOTIDE SEQUENCE [LARGE SCALE GENOMIC DNA]</scope>
</reference>
<feature type="compositionally biased region" description="Polar residues" evidence="1">
    <location>
        <begin position="79"/>
        <end position="88"/>
    </location>
</feature>
<sequence>MPRAASKNLKKIPIENGKKKKIKSREFIDEVSESEDSTMSDEEEEEEWEAEEEENETTEESNDEGDDSDASVDEGPSVGSESNTSGSGQYRKKKEDAKRSILKRKRGKEQEKKVKRIKHDDEAGEKDLKTVAAAASRVAETKKGKSVRKNDEIKAKPIEALEKQPTSSTECCC</sequence>
<protein>
    <submittedName>
        <fullName evidence="2">Uncharacterized protein</fullName>
    </submittedName>
</protein>
<evidence type="ECO:0000256" key="1">
    <source>
        <dbReference type="SAM" id="MobiDB-lite"/>
    </source>
</evidence>
<proteinExistence type="predicted"/>
<dbReference type="HOGENOM" id="CLU_1549218_0_0_1"/>
<feature type="compositionally biased region" description="Acidic residues" evidence="1">
    <location>
        <begin position="29"/>
        <end position="72"/>
    </location>
</feature>
<organism evidence="2 3">
    <name type="scientific">Daphnia pulex</name>
    <name type="common">Water flea</name>
    <dbReference type="NCBI Taxonomy" id="6669"/>
    <lineage>
        <taxon>Eukaryota</taxon>
        <taxon>Metazoa</taxon>
        <taxon>Ecdysozoa</taxon>
        <taxon>Arthropoda</taxon>
        <taxon>Crustacea</taxon>
        <taxon>Branchiopoda</taxon>
        <taxon>Diplostraca</taxon>
        <taxon>Cladocera</taxon>
        <taxon>Anomopoda</taxon>
        <taxon>Daphniidae</taxon>
        <taxon>Daphnia</taxon>
    </lineage>
</organism>
<dbReference type="InParanoid" id="E9HYJ5"/>
<evidence type="ECO:0000313" key="2">
    <source>
        <dbReference type="EMBL" id="EFX63185.1"/>
    </source>
</evidence>
<feature type="compositionally biased region" description="Basic and acidic residues" evidence="1">
    <location>
        <begin position="108"/>
        <end position="124"/>
    </location>
</feature>
<name>E9HYJ5_DAPPU</name>
<gene>
    <name evidence="2" type="ORF">DAPPUDRAFT_268934</name>
</gene>
<feature type="region of interest" description="Disordered" evidence="1">
    <location>
        <begin position="1"/>
        <end position="124"/>
    </location>
</feature>